<dbReference type="PANTHER" id="PTHR40074">
    <property type="entry name" value="O-ACETYLTRANSFERASE WECH"/>
    <property type="match status" value="1"/>
</dbReference>
<keyword evidence="4 7" id="KW-0812">Transmembrane</keyword>
<feature type="domain" description="Acyltransferase 3" evidence="8">
    <location>
        <begin position="23"/>
        <end position="342"/>
    </location>
</feature>
<evidence type="ECO:0000256" key="5">
    <source>
        <dbReference type="ARBA" id="ARBA00022989"/>
    </source>
</evidence>
<evidence type="ECO:0000256" key="7">
    <source>
        <dbReference type="SAM" id="Phobius"/>
    </source>
</evidence>
<dbReference type="GO" id="GO:0005886">
    <property type="term" value="C:plasma membrane"/>
    <property type="evidence" value="ECO:0007669"/>
    <property type="project" value="UniProtKB-SubCell"/>
</dbReference>
<sequence length="351" mass="40516">MIMALLFCSCYLYKGPLVREKIGFFDLLRVVAALAVVVIHVLGPYRDQLGQIPDWQWMSAITINSLSRWAVPVFIMITGALMLSDQRPFEPVYYIKRRFGKVLIPFLVWSVFYAFFSGLTVHGFDSALSWSVLKKLPIHETYYHLGFFYYFIPLYLLIPVIQWWVQKAEPGQVKGVIMVWLLITGLYLFYIDGLWSETYLLYSGYLLLGYCLYQYRWPSLMVLLPLALIAVVITDYSVISHSFAAGEYKVGRWLSYKTLNTVLVAATVFLLCRVVSDKLSAATQTRLSWLSKYSLGVYLIHPIFLWPLRQYDLYFANPLIAIPVWTAIAASLALATSWLLSRHRYTAWLVP</sequence>
<evidence type="ECO:0000256" key="4">
    <source>
        <dbReference type="ARBA" id="ARBA00022692"/>
    </source>
</evidence>
<feature type="transmembrane region" description="Helical" evidence="7">
    <location>
        <begin position="57"/>
        <end position="81"/>
    </location>
</feature>
<protein>
    <submittedName>
        <fullName evidence="9">Inner membrane protein YiaH</fullName>
    </submittedName>
</protein>
<dbReference type="Pfam" id="PF01757">
    <property type="entry name" value="Acyl_transf_3"/>
    <property type="match status" value="1"/>
</dbReference>
<evidence type="ECO:0000313" key="10">
    <source>
        <dbReference type="Proteomes" id="UP000191116"/>
    </source>
</evidence>
<evidence type="ECO:0000313" key="9">
    <source>
        <dbReference type="EMBL" id="SKA20189.1"/>
    </source>
</evidence>
<evidence type="ECO:0000256" key="6">
    <source>
        <dbReference type="ARBA" id="ARBA00023136"/>
    </source>
</evidence>
<dbReference type="PANTHER" id="PTHR40074:SF2">
    <property type="entry name" value="O-ACETYLTRANSFERASE WECH"/>
    <property type="match status" value="1"/>
</dbReference>
<evidence type="ECO:0000256" key="1">
    <source>
        <dbReference type="ARBA" id="ARBA00004651"/>
    </source>
</evidence>
<dbReference type="InterPro" id="IPR002656">
    <property type="entry name" value="Acyl_transf_3_dom"/>
</dbReference>
<dbReference type="GO" id="GO:0009246">
    <property type="term" value="P:enterobacterial common antigen biosynthetic process"/>
    <property type="evidence" value="ECO:0007669"/>
    <property type="project" value="TreeGrafter"/>
</dbReference>
<gene>
    <name evidence="9" type="primary">yiaH</name>
    <name evidence="9" type="ORF">CZ814_01399</name>
</gene>
<feature type="transmembrane region" description="Helical" evidence="7">
    <location>
        <begin position="259"/>
        <end position="275"/>
    </location>
</feature>
<dbReference type="EMBL" id="FUWP01000005">
    <property type="protein sequence ID" value="SKA20189.1"/>
    <property type="molecule type" value="Genomic_DNA"/>
</dbReference>
<dbReference type="GO" id="GO:0016413">
    <property type="term" value="F:O-acetyltransferase activity"/>
    <property type="evidence" value="ECO:0007669"/>
    <property type="project" value="TreeGrafter"/>
</dbReference>
<keyword evidence="3" id="KW-1003">Cell membrane</keyword>
<evidence type="ECO:0000259" key="8">
    <source>
        <dbReference type="Pfam" id="PF01757"/>
    </source>
</evidence>
<feature type="transmembrane region" description="Helical" evidence="7">
    <location>
        <begin position="102"/>
        <end position="121"/>
    </location>
</feature>
<feature type="transmembrane region" description="Helical" evidence="7">
    <location>
        <begin position="320"/>
        <end position="340"/>
    </location>
</feature>
<feature type="transmembrane region" description="Helical" evidence="7">
    <location>
        <begin position="196"/>
        <end position="213"/>
    </location>
</feature>
<name>A0A1T4RW07_9GAMM</name>
<comment type="subcellular location">
    <subcellularLocation>
        <location evidence="1">Cell membrane</location>
        <topology evidence="1">Multi-pass membrane protein</topology>
    </subcellularLocation>
</comment>
<feature type="transmembrane region" description="Helical" evidence="7">
    <location>
        <begin position="27"/>
        <end position="45"/>
    </location>
</feature>
<evidence type="ECO:0000256" key="2">
    <source>
        <dbReference type="ARBA" id="ARBA00007400"/>
    </source>
</evidence>
<proteinExistence type="inferred from homology"/>
<dbReference type="AlphaFoldDB" id="A0A1T4RW07"/>
<feature type="transmembrane region" description="Helical" evidence="7">
    <location>
        <begin position="220"/>
        <end position="239"/>
    </location>
</feature>
<organism evidence="9 10">
    <name type="scientific">Photobacterium toruni</name>
    <dbReference type="NCBI Taxonomy" id="1935446"/>
    <lineage>
        <taxon>Bacteria</taxon>
        <taxon>Pseudomonadati</taxon>
        <taxon>Pseudomonadota</taxon>
        <taxon>Gammaproteobacteria</taxon>
        <taxon>Vibrionales</taxon>
        <taxon>Vibrionaceae</taxon>
        <taxon>Photobacterium</taxon>
    </lineage>
</organism>
<comment type="similarity">
    <text evidence="2">Belongs to the acyltransferase 3 family.</text>
</comment>
<feature type="transmembrane region" description="Helical" evidence="7">
    <location>
        <begin position="287"/>
        <end position="308"/>
    </location>
</feature>
<keyword evidence="6 7" id="KW-0472">Membrane</keyword>
<evidence type="ECO:0000256" key="3">
    <source>
        <dbReference type="ARBA" id="ARBA00022475"/>
    </source>
</evidence>
<feature type="transmembrane region" description="Helical" evidence="7">
    <location>
        <begin position="141"/>
        <end position="161"/>
    </location>
</feature>
<keyword evidence="5 7" id="KW-1133">Transmembrane helix</keyword>
<dbReference type="Proteomes" id="UP000191116">
    <property type="component" value="Unassembled WGS sequence"/>
</dbReference>
<feature type="transmembrane region" description="Helical" evidence="7">
    <location>
        <begin position="173"/>
        <end position="190"/>
    </location>
</feature>
<reference evidence="9 10" key="1">
    <citation type="submission" date="2017-02" db="EMBL/GenBank/DDBJ databases">
        <authorList>
            <person name="Peterson S.W."/>
        </authorList>
    </citation>
    <scope>NUCLEOTIDE SEQUENCE [LARGE SCALE GENOMIC DNA]</scope>
    <source>
        <strain evidence="9 10">CECT 9189</strain>
    </source>
</reference>
<accession>A0A1T4RW07</accession>